<dbReference type="InterPro" id="IPR011335">
    <property type="entry name" value="Restrct_endonuc-II-like"/>
</dbReference>
<organism evidence="9 10">
    <name type="scientific">Tegillarca granosa</name>
    <name type="common">Malaysian cockle</name>
    <name type="synonym">Anadara granosa</name>
    <dbReference type="NCBI Taxonomy" id="220873"/>
    <lineage>
        <taxon>Eukaryota</taxon>
        <taxon>Metazoa</taxon>
        <taxon>Spiralia</taxon>
        <taxon>Lophotrochozoa</taxon>
        <taxon>Mollusca</taxon>
        <taxon>Bivalvia</taxon>
        <taxon>Autobranchia</taxon>
        <taxon>Pteriomorphia</taxon>
        <taxon>Arcoida</taxon>
        <taxon>Arcoidea</taxon>
        <taxon>Arcidae</taxon>
        <taxon>Tegillarca</taxon>
    </lineage>
</organism>
<feature type="region of interest" description="Disordered" evidence="7">
    <location>
        <begin position="837"/>
        <end position="876"/>
    </location>
</feature>
<evidence type="ECO:0000313" key="10">
    <source>
        <dbReference type="Proteomes" id="UP001217089"/>
    </source>
</evidence>
<keyword evidence="4" id="KW-0269">Exonuclease</keyword>
<evidence type="ECO:0000256" key="5">
    <source>
        <dbReference type="PROSITE-ProRule" id="PRU00325"/>
    </source>
</evidence>
<dbReference type="Gene3D" id="3.90.320.10">
    <property type="match status" value="1"/>
</dbReference>
<keyword evidence="5" id="KW-0862">Zinc</keyword>
<evidence type="ECO:0000256" key="2">
    <source>
        <dbReference type="ARBA" id="ARBA00022759"/>
    </source>
</evidence>
<dbReference type="InterPro" id="IPR011604">
    <property type="entry name" value="PDDEXK-like_dom_sf"/>
</dbReference>
<dbReference type="PANTHER" id="PTHR15154">
    <property type="entry name" value="HAMARTIN"/>
    <property type="match status" value="1"/>
</dbReference>
<keyword evidence="10" id="KW-1185">Reference proteome</keyword>
<keyword evidence="5" id="KW-0479">Metal-binding</keyword>
<evidence type="ECO:0000313" key="9">
    <source>
        <dbReference type="EMBL" id="KAJ8300723.1"/>
    </source>
</evidence>
<keyword evidence="1" id="KW-0540">Nuclease</keyword>
<dbReference type="PROSITE" id="PS50966">
    <property type="entry name" value="ZF_SWIM"/>
    <property type="match status" value="1"/>
</dbReference>
<gene>
    <name evidence="9" type="ORF">KUTeg_022242</name>
</gene>
<keyword evidence="2" id="KW-0255">Endonuclease</keyword>
<evidence type="ECO:0000256" key="7">
    <source>
        <dbReference type="SAM" id="MobiDB-lite"/>
    </source>
</evidence>
<feature type="region of interest" description="Disordered" evidence="7">
    <location>
        <begin position="527"/>
        <end position="550"/>
    </location>
</feature>
<comment type="caution">
    <text evidence="9">The sequence shown here is derived from an EMBL/GenBank/DDBJ whole genome shotgun (WGS) entry which is preliminary data.</text>
</comment>
<dbReference type="PANTHER" id="PTHR15154:SF2">
    <property type="entry name" value="HAMARTIN"/>
    <property type="match status" value="1"/>
</dbReference>
<dbReference type="EMBL" id="JARBDR010000919">
    <property type="protein sequence ID" value="KAJ8300723.1"/>
    <property type="molecule type" value="Genomic_DNA"/>
</dbReference>
<dbReference type="Pfam" id="PF01771">
    <property type="entry name" value="Viral_alk_exo"/>
    <property type="match status" value="1"/>
</dbReference>
<sequence>MMRYVNFSQKALNRGLSYYKEGYIHNIKVTKGPNGETEISGRCYKSMRKGEKPHVLSVTVTEMNGNHFACDAYCSCTAGTGGTCSHMVGLVKTIQQMKILGLKDAPAEQACTSLPQTWHIPRGNKINPVSVNKVVVTKAKEKRQKAPIIQKPLKYERLPTITDLQATLLKTVKGAQISRLSLSPRPLMSCDSGVAPLGSVLGYQSLIKETKFNKSSSVVCANLDFPKDTKVKLPPWHSDLVKNIVNSVDIEMSTREQHKSLKWHEYRKTRITASKMHRIIQRKRQPTNAMLHAIFSVQNFNCAATDYGICKEKAAKAKYMRLINHHHGSSSSRIICGREAKSNNIDTVQDIQHLIQDNLSSNKLNDGVRSVEHRLYAVKLILYIVCKQPIWIHKIVTQPVFSAIIKCLKTETDIPVLATAVLVITVLLPSVPSLMNQHLADIFEIFSRLLGFNSKQPERARLHPQLITSNKDYEISSKRWKQMETQDILIECCRMSLDPVEGSWEDTHCPVLSPHYTLYRSIMDKDKSVTHHPETPSKDNKTFNQSLPQNDLSPFNNISAIDMSTLCSPSMVIGLSTPPPSQRNTPATSFLETSANFQQSFSGTYGNTPLMTPPAGTPRATPPVTDDLDKNKTSSKGSSQKDVKRPTAGGKSLPGLVIPTVSNPSSVPPSPLKTEFTALPPIGTMKSLPVRQSAARELCFDSITENKSETHSKTATEGVDIIQEGEKNQEEEGFVEMEKDAGCNRATEVVGSFPIDTLPQLVEGLDSQVTDMVDDEVSEITQVDHDPEVTAESVAQFMKSVNRIRFNSLSNNVEELLGEKKFTHRLRSRSCPQLPKLVSPDFEGEDHEPLSRSISSTFKGTFQPTEENLEEEEPETENVVVSLTKEETPLYNFASKTKTVGCDTDVLKNQTSVVVQSSFVNPSVSSTIDKQEQSESIKVFNLLKTLMLPTFSHVCQKCRNEIQSDKQGTEHKTGPGVPVFSTFSPPELLDKHIQSGEELHAKELSKIPMTSKDSISWTHFGGTPPADETNILKGQILMIQNQLLYERHKRELHSKRNRRLLRKIETEIQNLNVSLKILNEEKRRLTENLESNEYQKKCELRYDIEH</sequence>
<dbReference type="SUPFAM" id="SSF48371">
    <property type="entry name" value="ARM repeat"/>
    <property type="match status" value="1"/>
</dbReference>
<feature type="domain" description="SWIM-type" evidence="8">
    <location>
        <begin position="56"/>
        <end position="95"/>
    </location>
</feature>
<feature type="compositionally biased region" description="Polar residues" evidence="7">
    <location>
        <begin position="601"/>
        <end position="610"/>
    </location>
</feature>
<evidence type="ECO:0000256" key="6">
    <source>
        <dbReference type="SAM" id="Coils"/>
    </source>
</evidence>
<dbReference type="SUPFAM" id="SSF52980">
    <property type="entry name" value="Restriction endonuclease-like"/>
    <property type="match status" value="1"/>
</dbReference>
<feature type="compositionally biased region" description="Basic and acidic residues" evidence="7">
    <location>
        <begin position="527"/>
        <end position="541"/>
    </location>
</feature>
<feature type="region of interest" description="Disordered" evidence="7">
    <location>
        <begin position="601"/>
        <end position="670"/>
    </location>
</feature>
<dbReference type="Pfam" id="PF04388">
    <property type="entry name" value="Hamartin"/>
    <property type="match status" value="2"/>
</dbReference>
<feature type="compositionally biased region" description="Polar residues" evidence="7">
    <location>
        <begin position="852"/>
        <end position="863"/>
    </location>
</feature>
<dbReference type="InterPro" id="IPR034720">
    <property type="entry name" value="Viral_alk_exo"/>
</dbReference>
<evidence type="ECO:0000256" key="1">
    <source>
        <dbReference type="ARBA" id="ARBA00022722"/>
    </source>
</evidence>
<evidence type="ECO:0000256" key="4">
    <source>
        <dbReference type="ARBA" id="ARBA00022839"/>
    </source>
</evidence>
<evidence type="ECO:0000259" key="8">
    <source>
        <dbReference type="PROSITE" id="PS50966"/>
    </source>
</evidence>
<evidence type="ECO:0000256" key="3">
    <source>
        <dbReference type="ARBA" id="ARBA00022801"/>
    </source>
</evidence>
<keyword evidence="3" id="KW-0378">Hydrolase</keyword>
<keyword evidence="6" id="KW-0175">Coiled coil</keyword>
<proteinExistence type="predicted"/>
<dbReference type="InterPro" id="IPR007483">
    <property type="entry name" value="Hamartin"/>
</dbReference>
<feature type="compositionally biased region" description="Acidic residues" evidence="7">
    <location>
        <begin position="867"/>
        <end position="876"/>
    </location>
</feature>
<name>A0ABQ9E5N6_TEGGR</name>
<dbReference type="Proteomes" id="UP001217089">
    <property type="component" value="Unassembled WGS sequence"/>
</dbReference>
<dbReference type="InterPro" id="IPR007527">
    <property type="entry name" value="Znf_SWIM"/>
</dbReference>
<protein>
    <recommendedName>
        <fullName evidence="8">SWIM-type domain-containing protein</fullName>
    </recommendedName>
</protein>
<feature type="coiled-coil region" evidence="6">
    <location>
        <begin position="1061"/>
        <end position="1095"/>
    </location>
</feature>
<accession>A0ABQ9E5N6</accession>
<keyword evidence="5" id="KW-0863">Zinc-finger</keyword>
<dbReference type="InterPro" id="IPR016024">
    <property type="entry name" value="ARM-type_fold"/>
</dbReference>
<reference evidence="9 10" key="1">
    <citation type="submission" date="2022-12" db="EMBL/GenBank/DDBJ databases">
        <title>Chromosome-level genome of Tegillarca granosa.</title>
        <authorList>
            <person name="Kim J."/>
        </authorList>
    </citation>
    <scope>NUCLEOTIDE SEQUENCE [LARGE SCALE GENOMIC DNA]</scope>
    <source>
        <strain evidence="9">Teg-2019</strain>
        <tissue evidence="9">Adductor muscle</tissue>
    </source>
</reference>